<dbReference type="Proteomes" id="UP000266183">
    <property type="component" value="Chromosome"/>
</dbReference>
<keyword evidence="3 5" id="KW-0378">Hydrolase</keyword>
<dbReference type="InterPro" id="IPR004447">
    <property type="entry name" value="Peptidase_S41A"/>
</dbReference>
<evidence type="ECO:0000313" key="9">
    <source>
        <dbReference type="EMBL" id="AYB33215.1"/>
    </source>
</evidence>
<evidence type="ECO:0000313" key="10">
    <source>
        <dbReference type="Proteomes" id="UP000266183"/>
    </source>
</evidence>
<keyword evidence="4 5" id="KW-0720">Serine protease</keyword>
<dbReference type="GO" id="GO:0007165">
    <property type="term" value="P:signal transduction"/>
    <property type="evidence" value="ECO:0007669"/>
    <property type="project" value="TreeGrafter"/>
</dbReference>
<dbReference type="Pfam" id="PF17804">
    <property type="entry name" value="TSP_NTD"/>
    <property type="match status" value="1"/>
</dbReference>
<protein>
    <submittedName>
        <fullName evidence="9">Tail-specific protease</fullName>
    </submittedName>
</protein>
<dbReference type="InterPro" id="IPR036034">
    <property type="entry name" value="PDZ_sf"/>
</dbReference>
<dbReference type="GO" id="GO:0008236">
    <property type="term" value="F:serine-type peptidase activity"/>
    <property type="evidence" value="ECO:0007669"/>
    <property type="project" value="UniProtKB-KW"/>
</dbReference>
<dbReference type="Pfam" id="PF11818">
    <property type="entry name" value="DUF3340"/>
    <property type="match status" value="1"/>
</dbReference>
<name>A0A385STA3_9BACT</name>
<dbReference type="CDD" id="cd06782">
    <property type="entry name" value="cpPDZ_CPP-like"/>
    <property type="match status" value="1"/>
</dbReference>
<dbReference type="Pfam" id="PF00595">
    <property type="entry name" value="PDZ"/>
    <property type="match status" value="1"/>
</dbReference>
<feature type="domain" description="PDZ" evidence="7">
    <location>
        <begin position="250"/>
        <end position="328"/>
    </location>
</feature>
<dbReference type="InterPro" id="IPR029045">
    <property type="entry name" value="ClpP/crotonase-like_dom_sf"/>
</dbReference>
<dbReference type="SUPFAM" id="SSF50156">
    <property type="entry name" value="PDZ domain-like"/>
    <property type="match status" value="1"/>
</dbReference>
<comment type="similarity">
    <text evidence="1 5">Belongs to the peptidase S41A family.</text>
</comment>
<dbReference type="Gene3D" id="2.30.42.10">
    <property type="match status" value="1"/>
</dbReference>
<dbReference type="SUPFAM" id="SSF52096">
    <property type="entry name" value="ClpP/crotonase"/>
    <property type="match status" value="1"/>
</dbReference>
<feature type="chain" id="PRO_5017435066" evidence="6">
    <location>
        <begin position="26"/>
        <end position="687"/>
    </location>
</feature>
<dbReference type="GO" id="GO:0030288">
    <property type="term" value="C:outer membrane-bounded periplasmic space"/>
    <property type="evidence" value="ECO:0007669"/>
    <property type="project" value="TreeGrafter"/>
</dbReference>
<evidence type="ECO:0000256" key="4">
    <source>
        <dbReference type="ARBA" id="ARBA00022825"/>
    </source>
</evidence>
<organism evidence="9 10">
    <name type="scientific">Chryseolinea soli</name>
    <dbReference type="NCBI Taxonomy" id="2321403"/>
    <lineage>
        <taxon>Bacteria</taxon>
        <taxon>Pseudomonadati</taxon>
        <taxon>Bacteroidota</taxon>
        <taxon>Cytophagia</taxon>
        <taxon>Cytophagales</taxon>
        <taxon>Fulvivirgaceae</taxon>
        <taxon>Chryseolinea</taxon>
    </lineage>
</organism>
<reference evidence="10" key="1">
    <citation type="submission" date="2018-09" db="EMBL/GenBank/DDBJ databases">
        <title>Chryseolinea sp. KIS68-18 isolated from soil.</title>
        <authorList>
            <person name="Weon H.-Y."/>
            <person name="Kwon S.-W."/>
            <person name="Lee S.A."/>
        </authorList>
    </citation>
    <scope>NUCLEOTIDE SEQUENCE [LARGE SCALE GENOMIC DNA]</scope>
    <source>
        <strain evidence="10">KIS68-18</strain>
    </source>
</reference>
<keyword evidence="6" id="KW-0732">Signal</keyword>
<dbReference type="KEGG" id="chk:D4L85_22705"/>
<dbReference type="Gene3D" id="3.90.226.10">
    <property type="entry name" value="2-enoyl-CoA Hydratase, Chain A, domain 1"/>
    <property type="match status" value="1"/>
</dbReference>
<dbReference type="GO" id="GO:0004175">
    <property type="term" value="F:endopeptidase activity"/>
    <property type="evidence" value="ECO:0007669"/>
    <property type="project" value="TreeGrafter"/>
</dbReference>
<evidence type="ECO:0000259" key="8">
    <source>
        <dbReference type="SMART" id="SM00245"/>
    </source>
</evidence>
<gene>
    <name evidence="9" type="ORF">D4L85_22705</name>
</gene>
<dbReference type="InterPro" id="IPR005151">
    <property type="entry name" value="Tail-specific_protease"/>
</dbReference>
<dbReference type="FunFam" id="3.90.226.10:FF:000090">
    <property type="entry name" value="Tail-specific protease"/>
    <property type="match status" value="1"/>
</dbReference>
<evidence type="ECO:0000256" key="2">
    <source>
        <dbReference type="ARBA" id="ARBA00022670"/>
    </source>
</evidence>
<evidence type="ECO:0000256" key="6">
    <source>
        <dbReference type="SAM" id="SignalP"/>
    </source>
</evidence>
<dbReference type="GO" id="GO:0006508">
    <property type="term" value="P:proteolysis"/>
    <property type="evidence" value="ECO:0007669"/>
    <property type="project" value="UniProtKB-KW"/>
</dbReference>
<dbReference type="SMART" id="SM00228">
    <property type="entry name" value="PDZ"/>
    <property type="match status" value="1"/>
</dbReference>
<proteinExistence type="inferred from homology"/>
<accession>A0A385STA3</accession>
<dbReference type="NCBIfam" id="TIGR00225">
    <property type="entry name" value="prc"/>
    <property type="match status" value="1"/>
</dbReference>
<evidence type="ECO:0000256" key="3">
    <source>
        <dbReference type="ARBA" id="ARBA00022801"/>
    </source>
</evidence>
<dbReference type="PANTHER" id="PTHR32060">
    <property type="entry name" value="TAIL-SPECIFIC PROTEASE"/>
    <property type="match status" value="1"/>
</dbReference>
<evidence type="ECO:0000259" key="7">
    <source>
        <dbReference type="SMART" id="SM00228"/>
    </source>
</evidence>
<keyword evidence="10" id="KW-1185">Reference proteome</keyword>
<sequence>MKCKDDMKRTFLAAAIATVLWTAEAAQGATGVADTTALKPSAVYGKEAKVMAYILDNNHYRKLSLNDSLSSAILDGYVKSLDNNKTYFTASDLAAFEKYRTKIDDLTKAENVDPAYEIYKVFRKRFNTRMTYIKTKLIPQAFDYTVQESYETDRDKEPWCKTDAELDEVWRKIIKSQALSLKLAGKSQEEIEKTLTERYNRFAKSIQQFNSEDVFSMYMNTITEAYDPHTSYLSPKAAEVFQQQMSLSLEGIGARLQTENDYTRVAEVITGGPADKSKLINVNDKIIGVAQGSDGELVDVIGWRIDDVVKLIKGPKGTTVKLQILPTETGVTGPSKVITLVRDKIKLEDQQAKKSVINYNMNGRNLKLGIITLPSFYMDFEAYQKGDPNYTSTTRDVKRLLKELQVDKVDGVVLDLRNNGGGSLTEAIDLTGLFIKDGPVVQVKNSANKIDVGQDDDPTIAYSGPLVVMTNRFSASASEIFAGAIQDYKRGVIVGESTYGKGTVQTIVDLNRFINDPNNKVGELKITFQKFYRVTGSSTQHKGVTPDVSFPTALDAEQFGESSSPSAMPWDEIRGTLYQKTTVLNDRIIANLNKAYQERLKTEPTLQRYVEETVEQRKNFKETTISLNEAVRKKEMEEAEKKKAANDKLDTKIVGKEGKATNVLELDDEYLREGLFVLGDLINTKVG</sequence>
<feature type="domain" description="Tail specific protease" evidence="8">
    <location>
        <begin position="333"/>
        <end position="551"/>
    </location>
</feature>
<evidence type="ECO:0000256" key="1">
    <source>
        <dbReference type="ARBA" id="ARBA00009179"/>
    </source>
</evidence>
<dbReference type="Pfam" id="PF03572">
    <property type="entry name" value="Peptidase_S41"/>
    <property type="match status" value="1"/>
</dbReference>
<evidence type="ECO:0000256" key="5">
    <source>
        <dbReference type="RuleBase" id="RU004404"/>
    </source>
</evidence>
<dbReference type="CDD" id="cd07560">
    <property type="entry name" value="Peptidase_S41_CPP"/>
    <property type="match status" value="1"/>
</dbReference>
<dbReference type="SMART" id="SM00245">
    <property type="entry name" value="TSPc"/>
    <property type="match status" value="1"/>
</dbReference>
<dbReference type="InterPro" id="IPR001478">
    <property type="entry name" value="PDZ"/>
</dbReference>
<dbReference type="EMBL" id="CP032382">
    <property type="protein sequence ID" value="AYB33215.1"/>
    <property type="molecule type" value="Genomic_DNA"/>
</dbReference>
<dbReference type="AlphaFoldDB" id="A0A385STA3"/>
<dbReference type="InterPro" id="IPR020992">
    <property type="entry name" value="Tail_Prtase_C"/>
</dbReference>
<feature type="signal peptide" evidence="6">
    <location>
        <begin position="1"/>
        <end position="25"/>
    </location>
</feature>
<dbReference type="PANTHER" id="PTHR32060:SF22">
    <property type="entry name" value="CARBOXYL-TERMINAL-PROCESSING PEPTIDASE 3, CHLOROPLASTIC"/>
    <property type="match status" value="1"/>
</dbReference>
<keyword evidence="2 5" id="KW-0645">Protease</keyword>
<dbReference type="InterPro" id="IPR040573">
    <property type="entry name" value="TSP_N"/>
</dbReference>